<accession>A0A1Y2FL75</accession>
<keyword evidence="2 5" id="KW-0378">Hydrolase</keyword>
<keyword evidence="3 5" id="KW-0442">Lipid degradation</keyword>
<dbReference type="OrthoDB" id="4084751at2759"/>
<dbReference type="SUPFAM" id="SSF52151">
    <property type="entry name" value="FabD/lysophospholipase-like"/>
    <property type="match status" value="1"/>
</dbReference>
<feature type="compositionally biased region" description="Basic and acidic residues" evidence="7">
    <location>
        <begin position="72"/>
        <end position="86"/>
    </location>
</feature>
<evidence type="ECO:0000256" key="5">
    <source>
        <dbReference type="PROSITE-ProRule" id="PRU00555"/>
    </source>
</evidence>
<dbReference type="EMBL" id="MCGR01000017">
    <property type="protein sequence ID" value="ORY84708.1"/>
    <property type="molecule type" value="Genomic_DNA"/>
</dbReference>
<comment type="catalytic activity">
    <reaction evidence="6">
        <text>a 1-acyl-sn-glycero-3-phosphocholine + H2O = sn-glycerol 3-phosphocholine + a fatty acid + H(+)</text>
        <dbReference type="Rhea" id="RHEA:15177"/>
        <dbReference type="ChEBI" id="CHEBI:15377"/>
        <dbReference type="ChEBI" id="CHEBI:15378"/>
        <dbReference type="ChEBI" id="CHEBI:16870"/>
        <dbReference type="ChEBI" id="CHEBI:28868"/>
        <dbReference type="ChEBI" id="CHEBI:58168"/>
        <dbReference type="EC" id="3.1.1.5"/>
    </reaction>
</comment>
<dbReference type="GO" id="GO:0046475">
    <property type="term" value="P:glycerophospholipid catabolic process"/>
    <property type="evidence" value="ECO:0007669"/>
    <property type="project" value="TreeGrafter"/>
</dbReference>
<feature type="domain" description="PLA2c" evidence="8">
    <location>
        <begin position="161"/>
        <end position="799"/>
    </location>
</feature>
<evidence type="ECO:0000313" key="9">
    <source>
        <dbReference type="EMBL" id="ORY84708.1"/>
    </source>
</evidence>
<evidence type="ECO:0000256" key="2">
    <source>
        <dbReference type="ARBA" id="ARBA00022801"/>
    </source>
</evidence>
<dbReference type="STRING" id="106004.A0A1Y2FL75"/>
<dbReference type="SMART" id="SM00022">
    <property type="entry name" value="PLAc"/>
    <property type="match status" value="1"/>
</dbReference>
<dbReference type="GO" id="GO:0005829">
    <property type="term" value="C:cytosol"/>
    <property type="evidence" value="ECO:0007669"/>
    <property type="project" value="TreeGrafter"/>
</dbReference>
<dbReference type="PROSITE" id="PS51210">
    <property type="entry name" value="PLA2C"/>
    <property type="match status" value="1"/>
</dbReference>
<comment type="caution">
    <text evidence="9">The sequence shown here is derived from an EMBL/GenBank/DDBJ whole genome shotgun (WGS) entry which is preliminary data.</text>
</comment>
<feature type="region of interest" description="Disordered" evidence="7">
    <location>
        <begin position="68"/>
        <end position="89"/>
    </location>
</feature>
<dbReference type="GO" id="GO:0016740">
    <property type="term" value="F:transferase activity"/>
    <property type="evidence" value="ECO:0007669"/>
    <property type="project" value="UniProtKB-KW"/>
</dbReference>
<dbReference type="Proteomes" id="UP000193467">
    <property type="component" value="Unassembled WGS sequence"/>
</dbReference>
<keyword evidence="4 5" id="KW-0443">Lipid metabolism</keyword>
<evidence type="ECO:0000313" key="10">
    <source>
        <dbReference type="Proteomes" id="UP000193467"/>
    </source>
</evidence>
<dbReference type="PANTHER" id="PTHR10728">
    <property type="entry name" value="CYTOSOLIC PHOSPHOLIPASE A2"/>
    <property type="match status" value="1"/>
</dbReference>
<dbReference type="AlphaFoldDB" id="A0A1Y2FL75"/>
<protein>
    <recommendedName>
        <fullName evidence="6">Lysophospholipase</fullName>
        <ecNumber evidence="6">3.1.1.5</ecNumber>
    </recommendedName>
</protein>
<gene>
    <name evidence="9" type="ORF">BCR35DRAFT_303046</name>
</gene>
<evidence type="ECO:0000256" key="1">
    <source>
        <dbReference type="ARBA" id="ARBA00008780"/>
    </source>
</evidence>
<name>A0A1Y2FL75_9BASI</name>
<dbReference type="PANTHER" id="PTHR10728:SF40">
    <property type="entry name" value="PATATIN FAMILY PROTEIN"/>
    <property type="match status" value="1"/>
</dbReference>
<dbReference type="GO" id="GO:0004623">
    <property type="term" value="F:phospholipase A2 activity"/>
    <property type="evidence" value="ECO:0007669"/>
    <property type="project" value="TreeGrafter"/>
</dbReference>
<reference evidence="9 10" key="1">
    <citation type="submission" date="2016-07" db="EMBL/GenBank/DDBJ databases">
        <title>Pervasive Adenine N6-methylation of Active Genes in Fungi.</title>
        <authorList>
            <consortium name="DOE Joint Genome Institute"/>
            <person name="Mondo S.J."/>
            <person name="Dannebaum R.O."/>
            <person name="Kuo R.C."/>
            <person name="Labutti K."/>
            <person name="Haridas S."/>
            <person name="Kuo A."/>
            <person name="Salamov A."/>
            <person name="Ahrendt S.R."/>
            <person name="Lipzen A."/>
            <person name="Sullivan W."/>
            <person name="Andreopoulos W.B."/>
            <person name="Clum A."/>
            <person name="Lindquist E."/>
            <person name="Daum C."/>
            <person name="Ramamoorthy G.K."/>
            <person name="Gryganskyi A."/>
            <person name="Culley D."/>
            <person name="Magnuson J.K."/>
            <person name="James T.Y."/>
            <person name="O'Malley M.A."/>
            <person name="Stajich J.E."/>
            <person name="Spatafora J.W."/>
            <person name="Visel A."/>
            <person name="Grigoriev I.V."/>
        </authorList>
    </citation>
    <scope>NUCLEOTIDE SEQUENCE [LARGE SCALE GENOMIC DNA]</scope>
    <source>
        <strain evidence="9 10">62-1032</strain>
    </source>
</reference>
<dbReference type="Pfam" id="PF01735">
    <property type="entry name" value="PLA2_B"/>
    <property type="match status" value="2"/>
</dbReference>
<evidence type="ECO:0000256" key="7">
    <source>
        <dbReference type="SAM" id="MobiDB-lite"/>
    </source>
</evidence>
<organism evidence="9 10">
    <name type="scientific">Leucosporidium creatinivorum</name>
    <dbReference type="NCBI Taxonomy" id="106004"/>
    <lineage>
        <taxon>Eukaryota</taxon>
        <taxon>Fungi</taxon>
        <taxon>Dikarya</taxon>
        <taxon>Basidiomycota</taxon>
        <taxon>Pucciniomycotina</taxon>
        <taxon>Microbotryomycetes</taxon>
        <taxon>Leucosporidiales</taxon>
        <taxon>Leucosporidium</taxon>
    </lineage>
</organism>
<dbReference type="EC" id="3.1.1.5" evidence="6"/>
<feature type="region of interest" description="Disordered" evidence="7">
    <location>
        <begin position="621"/>
        <end position="690"/>
    </location>
</feature>
<proteinExistence type="inferred from homology"/>
<dbReference type="InterPro" id="IPR002642">
    <property type="entry name" value="LysoPLipase_cat_dom"/>
</dbReference>
<evidence type="ECO:0000256" key="3">
    <source>
        <dbReference type="ARBA" id="ARBA00022963"/>
    </source>
</evidence>
<dbReference type="InParanoid" id="A0A1Y2FL75"/>
<dbReference type="InterPro" id="IPR016035">
    <property type="entry name" value="Acyl_Trfase/lysoPLipase"/>
</dbReference>
<dbReference type="GO" id="GO:0004622">
    <property type="term" value="F:phosphatidylcholine lysophospholipase activity"/>
    <property type="evidence" value="ECO:0007669"/>
    <property type="project" value="UniProtKB-EC"/>
</dbReference>
<keyword evidence="10" id="KW-1185">Reference proteome</keyword>
<evidence type="ECO:0000256" key="4">
    <source>
        <dbReference type="ARBA" id="ARBA00023098"/>
    </source>
</evidence>
<dbReference type="Gene3D" id="3.40.1090.10">
    <property type="entry name" value="Cytosolic phospholipase A2 catalytic domain"/>
    <property type="match status" value="1"/>
</dbReference>
<feature type="compositionally biased region" description="Basic and acidic residues" evidence="7">
    <location>
        <begin position="656"/>
        <end position="682"/>
    </location>
</feature>
<comment type="similarity">
    <text evidence="1 6">Belongs to the lysophospholipase family.</text>
</comment>
<evidence type="ECO:0000256" key="6">
    <source>
        <dbReference type="RuleBase" id="RU362103"/>
    </source>
</evidence>
<keyword evidence="9" id="KW-0808">Transferase</keyword>
<evidence type="ECO:0000259" key="8">
    <source>
        <dbReference type="PROSITE" id="PS51210"/>
    </source>
</evidence>
<sequence>MLRPPARPPCPIRRGGQYMPLLRPLSTQSRIRPAAAHNTSLTLSVAFLAAGTAYAVHRHQTRGFGSSTLLCEEQKSPKDDGKEKDSSLFSSLPSLPDLSFPKLPSVTMPEIPDLNATIKTWSESLNKLSKSFGDLQNELSGGEGSTVAKILAGKDDEEVNEEVGWDATVRLGTELGLSERAFLRNRKEAALKPFAKLMGVDESEVRVEDIPVIAMAGSGGGYRAMVSTLGSISAAKETGVWDLISFVSAVSGSCWALNTMYSVGGGDIDKTIKHVKERITTPFLDPSTVELLTNQPTSQYLLSGAVLKQSSKAGEVSIVDAYGTLVSARLYVPSDLSTLTHRHLKISHQRHLTDDGSHPLPIYCAIRHELPNLKELEEEQEKLMDRMKKGFGLSGKQEKEKKRLEERRKDLVVREGRWMWFEVSPYEVGCDELGAWIPTWSLGRLFENGKSTERIPELSLTVMSGIFASAFCATLFSYYNEVRPLLTALPFWGTISTFVKNNQQQLDSIHPFPPAELPNFVKGLEGKLREGAPEDITKHDTLGFMDAGANLNVPYLPLFRRDCDILLALDASADSQDLWFSRAAEYAEQRSLHLWPRIDASSLFPDATTTSDPDTAALKVDQAKAQEQSAAGHPPHRKQEVNPQPPPVGSGPHSAGWKEKEKGAQEEKESKPMPESGEKEPPLGKCNIWIGSSKKEDTSCRNDHPTVEDVVARDGIALAYFPLTGGPELENVTEVWSTWRFEYTEEETDKMVALAKANFKAGEKQLVSLIRGMWQRKKAQRLAAEAEARTSAEAERGLE</sequence>